<dbReference type="Pfam" id="PF19358">
    <property type="entry name" value="DUF5935"/>
    <property type="match status" value="1"/>
</dbReference>
<dbReference type="InterPro" id="IPR045979">
    <property type="entry name" value="DUF5935"/>
</dbReference>
<dbReference type="InterPro" id="IPR051533">
    <property type="entry name" value="WaaL-like"/>
</dbReference>
<feature type="domain" description="DUF5935" evidence="7">
    <location>
        <begin position="1"/>
        <end position="186"/>
    </location>
</feature>
<feature type="transmembrane region" description="Helical" evidence="5">
    <location>
        <begin position="43"/>
        <end position="64"/>
    </location>
</feature>
<evidence type="ECO:0000256" key="1">
    <source>
        <dbReference type="ARBA" id="ARBA00004141"/>
    </source>
</evidence>
<evidence type="ECO:0000256" key="4">
    <source>
        <dbReference type="ARBA" id="ARBA00023136"/>
    </source>
</evidence>
<evidence type="ECO:0000313" key="8">
    <source>
        <dbReference type="EMBL" id="TCP05598.1"/>
    </source>
</evidence>
<dbReference type="RefSeq" id="WP_132644588.1">
    <property type="nucleotide sequence ID" value="NZ_CP181386.1"/>
</dbReference>
<keyword evidence="4 5" id="KW-0472">Membrane</keyword>
<proteinExistence type="predicted"/>
<evidence type="ECO:0000259" key="7">
    <source>
        <dbReference type="Pfam" id="PF19358"/>
    </source>
</evidence>
<dbReference type="PANTHER" id="PTHR37422:SF13">
    <property type="entry name" value="LIPOPOLYSACCHARIDE BIOSYNTHESIS PROTEIN PA4999-RELATED"/>
    <property type="match status" value="1"/>
</dbReference>
<dbReference type="GO" id="GO:0016874">
    <property type="term" value="F:ligase activity"/>
    <property type="evidence" value="ECO:0007669"/>
    <property type="project" value="UniProtKB-KW"/>
</dbReference>
<dbReference type="InterPro" id="IPR017528">
    <property type="entry name" value="CHP03097O-antigen_lig-rel"/>
</dbReference>
<comment type="caution">
    <text evidence="8">The sequence shown here is derived from an EMBL/GenBank/DDBJ whole genome shotgun (WGS) entry which is preliminary data.</text>
</comment>
<feature type="transmembrane region" description="Helical" evidence="5">
    <location>
        <begin position="366"/>
        <end position="385"/>
    </location>
</feature>
<dbReference type="Proteomes" id="UP000295106">
    <property type="component" value="Unassembled WGS sequence"/>
</dbReference>
<gene>
    <name evidence="8" type="ORF">EV684_101470</name>
</gene>
<dbReference type="GeneID" id="99687197"/>
<keyword evidence="8" id="KW-0436">Ligase</keyword>
<feature type="transmembrane region" description="Helical" evidence="5">
    <location>
        <begin position="236"/>
        <end position="253"/>
    </location>
</feature>
<protein>
    <submittedName>
        <fullName evidence="8">Putative O-glycosylation ligase (Exosortase A-associated)</fullName>
    </submittedName>
</protein>
<feature type="domain" description="O-antigen ligase-related" evidence="6">
    <location>
        <begin position="200"/>
        <end position="337"/>
    </location>
</feature>
<feature type="transmembrane region" description="Helical" evidence="5">
    <location>
        <begin position="106"/>
        <end position="121"/>
    </location>
</feature>
<dbReference type="Pfam" id="PF04932">
    <property type="entry name" value="Wzy_C"/>
    <property type="match status" value="1"/>
</dbReference>
<dbReference type="AlphaFoldDB" id="A0A4V2SHL7"/>
<evidence type="ECO:0000256" key="2">
    <source>
        <dbReference type="ARBA" id="ARBA00022692"/>
    </source>
</evidence>
<sequence length="426" mass="47804">MRDIAVALVVFGLLPFVLKRPFWGVLMLAWLGYMNPHRLCYGFMLSFPVVYVVALTTMVGMLISKEAKRMVWSREIVVLVILVLWMGITTTQAMYSQLAWPQYEKVLKIQLITFMTLLLLTSREKVHLFVWVMALSLAFYGVKGGIFTIAKGGEHRVWGPMGTFIGGNNELALALVMTIPLLRYLQLQDKRRLVRLALGAAMFLCAVAAIGSQSRGALLALSAMGFVFWLKGRRKLVFAVLIAGVAAVILSLMPEAWYERMATIETYQEDASAMGRINAWWVAWNVAQARLTGGGFEMFKPLTFQLYAPVPDQVHDVHSIYFEVLGEHGFPGLVLFLLLIVMTWLRCRAVMRHTRQRPQAHWARDLAAMVQVSLIGYLVGGAFLGLAYFDFFYHLVALAVVVHYLAVRKPEVGTSIDVRAHPASAT</sequence>
<feature type="transmembrane region" description="Helical" evidence="5">
    <location>
        <begin position="76"/>
        <end position="94"/>
    </location>
</feature>
<feature type="transmembrane region" description="Helical" evidence="5">
    <location>
        <begin position="161"/>
        <end position="181"/>
    </location>
</feature>
<name>A0A4V2SHL7_RUBGE</name>
<keyword evidence="3 5" id="KW-1133">Transmembrane helix</keyword>
<comment type="subcellular location">
    <subcellularLocation>
        <location evidence="1">Membrane</location>
        <topology evidence="1">Multi-pass membrane protein</topology>
    </subcellularLocation>
</comment>
<dbReference type="EMBL" id="SLXD01000001">
    <property type="protein sequence ID" value="TCP05598.1"/>
    <property type="molecule type" value="Genomic_DNA"/>
</dbReference>
<dbReference type="NCBIfam" id="TIGR03097">
    <property type="entry name" value="PEP_O_lig_1"/>
    <property type="match status" value="1"/>
</dbReference>
<reference evidence="8 9" key="1">
    <citation type="submission" date="2019-03" db="EMBL/GenBank/DDBJ databases">
        <title>Genomic Encyclopedia of Type Strains, Phase IV (KMG-IV): sequencing the most valuable type-strain genomes for metagenomic binning, comparative biology and taxonomic classification.</title>
        <authorList>
            <person name="Goeker M."/>
        </authorList>
    </citation>
    <scope>NUCLEOTIDE SEQUENCE [LARGE SCALE GENOMIC DNA]</scope>
    <source>
        <strain evidence="8 9">DSM 1709</strain>
    </source>
</reference>
<evidence type="ECO:0000313" key="9">
    <source>
        <dbReference type="Proteomes" id="UP000295106"/>
    </source>
</evidence>
<organism evidence="8 9">
    <name type="scientific">Rubrivivax gelatinosus</name>
    <name type="common">Rhodocyclus gelatinosus</name>
    <name type="synonym">Rhodopseudomonas gelatinosa</name>
    <dbReference type="NCBI Taxonomy" id="28068"/>
    <lineage>
        <taxon>Bacteria</taxon>
        <taxon>Pseudomonadati</taxon>
        <taxon>Pseudomonadota</taxon>
        <taxon>Betaproteobacteria</taxon>
        <taxon>Burkholderiales</taxon>
        <taxon>Sphaerotilaceae</taxon>
        <taxon>Rubrivivax</taxon>
    </lineage>
</organism>
<evidence type="ECO:0000259" key="6">
    <source>
        <dbReference type="Pfam" id="PF04932"/>
    </source>
</evidence>
<feature type="transmembrane region" description="Helical" evidence="5">
    <location>
        <begin position="328"/>
        <end position="345"/>
    </location>
</feature>
<feature type="transmembrane region" description="Helical" evidence="5">
    <location>
        <begin position="216"/>
        <end position="231"/>
    </location>
</feature>
<evidence type="ECO:0000256" key="3">
    <source>
        <dbReference type="ARBA" id="ARBA00022989"/>
    </source>
</evidence>
<accession>A0A4V2SHL7</accession>
<feature type="transmembrane region" description="Helical" evidence="5">
    <location>
        <begin position="128"/>
        <end position="149"/>
    </location>
</feature>
<dbReference type="PANTHER" id="PTHR37422">
    <property type="entry name" value="TEICHURONIC ACID BIOSYNTHESIS PROTEIN TUAE"/>
    <property type="match status" value="1"/>
</dbReference>
<feature type="transmembrane region" description="Helical" evidence="5">
    <location>
        <begin position="193"/>
        <end position="210"/>
    </location>
</feature>
<dbReference type="OrthoDB" id="9772644at2"/>
<dbReference type="GO" id="GO:0016020">
    <property type="term" value="C:membrane"/>
    <property type="evidence" value="ECO:0007669"/>
    <property type="project" value="UniProtKB-SubCell"/>
</dbReference>
<keyword evidence="2 5" id="KW-0812">Transmembrane</keyword>
<dbReference type="InterPro" id="IPR007016">
    <property type="entry name" value="O-antigen_ligase-rel_domated"/>
</dbReference>
<evidence type="ECO:0000256" key="5">
    <source>
        <dbReference type="SAM" id="Phobius"/>
    </source>
</evidence>